<sequence length="181" mass="20314">MLISPTNSTLLVIDIQEKLLPALHNAEQLMLNSQWLIEVANSLAIPTIVTEQYPQGLGHTSDQLIPYLSSAVFLEKEHFSAAEELHIVESVNKLNKEQLILIGAESHVCLLQTALGFSELGYDIYVVTDAIASRKASDYDTALIRMQQNGIQLVTKEMVAFEWLHKCNTESFRKISKGYLR</sequence>
<dbReference type="GO" id="GO:0016787">
    <property type="term" value="F:hydrolase activity"/>
    <property type="evidence" value="ECO:0007669"/>
    <property type="project" value="UniProtKB-KW"/>
</dbReference>
<dbReference type="InterPro" id="IPR050993">
    <property type="entry name" value="Isochorismatase_domain"/>
</dbReference>
<comment type="caution">
    <text evidence="2">The sequence shown here is derived from an EMBL/GenBank/DDBJ whole genome shotgun (WGS) entry which is preliminary data.</text>
</comment>
<dbReference type="Gene3D" id="3.40.50.850">
    <property type="entry name" value="Isochorismatase-like"/>
    <property type="match status" value="1"/>
</dbReference>
<dbReference type="PANTHER" id="PTHR14119:SF3">
    <property type="entry name" value="ISOCHORISMATASE DOMAIN-CONTAINING PROTEIN 2"/>
    <property type="match status" value="1"/>
</dbReference>
<keyword evidence="3" id="KW-1185">Reference proteome</keyword>
<keyword evidence="2" id="KW-0378">Hydrolase</keyword>
<dbReference type="RefSeq" id="WP_160055326.1">
    <property type="nucleotide sequence ID" value="NZ_FXTS01000004.1"/>
</dbReference>
<dbReference type="STRING" id="966.BTA35_0205195"/>
<dbReference type="Pfam" id="PF00857">
    <property type="entry name" value="Isochorismatase"/>
    <property type="match status" value="1"/>
</dbReference>
<organism evidence="2 3">
    <name type="scientific">Oceanospirillum linum</name>
    <dbReference type="NCBI Taxonomy" id="966"/>
    <lineage>
        <taxon>Bacteria</taxon>
        <taxon>Pseudomonadati</taxon>
        <taxon>Pseudomonadota</taxon>
        <taxon>Gammaproteobacteria</taxon>
        <taxon>Oceanospirillales</taxon>
        <taxon>Oceanospirillaceae</taxon>
        <taxon>Oceanospirillum</taxon>
    </lineage>
</organism>
<name>A0A1T1HGC7_OCELI</name>
<gene>
    <name evidence="2" type="ORF">BTA35_0205195</name>
</gene>
<evidence type="ECO:0000259" key="1">
    <source>
        <dbReference type="Pfam" id="PF00857"/>
    </source>
</evidence>
<reference evidence="2" key="1">
    <citation type="submission" date="2017-02" db="EMBL/GenBank/DDBJ databases">
        <title>Draft Genome Sequence of the Salt Water Bacterium Oceanospirillum linum ATCC 11336.</title>
        <authorList>
            <person name="Trachtenberg A.M."/>
            <person name="Carney J.G."/>
            <person name="Linnane J.D."/>
            <person name="Rheaume B.A."/>
            <person name="Pitts N.L."/>
            <person name="Mykles D.L."/>
            <person name="Maclea K.S."/>
        </authorList>
    </citation>
    <scope>NUCLEOTIDE SEQUENCE [LARGE SCALE GENOMIC DNA]</scope>
    <source>
        <strain evidence="2">ATCC 11336</strain>
    </source>
</reference>
<dbReference type="Proteomes" id="UP000190064">
    <property type="component" value="Unassembled WGS sequence"/>
</dbReference>
<dbReference type="InterPro" id="IPR036380">
    <property type="entry name" value="Isochorismatase-like_sf"/>
</dbReference>
<dbReference type="SUPFAM" id="SSF52499">
    <property type="entry name" value="Isochorismatase-like hydrolases"/>
    <property type="match status" value="1"/>
</dbReference>
<dbReference type="AlphaFoldDB" id="A0A1T1HGC7"/>
<evidence type="ECO:0000313" key="2">
    <source>
        <dbReference type="EMBL" id="OOV88862.1"/>
    </source>
</evidence>
<dbReference type="PANTHER" id="PTHR14119">
    <property type="entry name" value="HYDROLASE"/>
    <property type="match status" value="1"/>
</dbReference>
<proteinExistence type="predicted"/>
<protein>
    <submittedName>
        <fullName evidence="2">Hydrolase</fullName>
    </submittedName>
</protein>
<dbReference type="InterPro" id="IPR000868">
    <property type="entry name" value="Isochorismatase-like_dom"/>
</dbReference>
<feature type="domain" description="Isochorismatase-like" evidence="1">
    <location>
        <begin position="9"/>
        <end position="157"/>
    </location>
</feature>
<accession>A0A1T1HGC7</accession>
<evidence type="ECO:0000313" key="3">
    <source>
        <dbReference type="Proteomes" id="UP000190064"/>
    </source>
</evidence>
<dbReference type="CDD" id="cd01012">
    <property type="entry name" value="YcaC_related"/>
    <property type="match status" value="1"/>
</dbReference>
<dbReference type="EMBL" id="MTSD02000001">
    <property type="protein sequence ID" value="OOV88862.1"/>
    <property type="molecule type" value="Genomic_DNA"/>
</dbReference>